<dbReference type="PANTHER" id="PTHR10666">
    <property type="entry name" value="UBIQUITIN"/>
    <property type="match status" value="1"/>
</dbReference>
<reference evidence="6" key="1">
    <citation type="submission" date="2020-08" db="EMBL/GenBank/DDBJ databases">
        <title>Genome public.</title>
        <authorList>
            <person name="Liu C."/>
            <person name="Sun Q."/>
        </authorList>
    </citation>
    <scope>NUCLEOTIDE SEQUENCE</scope>
    <source>
        <strain evidence="6">BX5</strain>
    </source>
</reference>
<dbReference type="SUPFAM" id="SSF54236">
    <property type="entry name" value="Ubiquitin-like"/>
    <property type="match status" value="1"/>
</dbReference>
<dbReference type="InterPro" id="IPR019956">
    <property type="entry name" value="Ubiquitin_dom"/>
</dbReference>
<gene>
    <name evidence="6" type="ORF">H8S55_07810</name>
</gene>
<dbReference type="SMART" id="SM00213">
    <property type="entry name" value="UBQ"/>
    <property type="match status" value="1"/>
</dbReference>
<feature type="compositionally biased region" description="Gly residues" evidence="2">
    <location>
        <begin position="773"/>
        <end position="782"/>
    </location>
</feature>
<dbReference type="RefSeq" id="WP_186878505.1">
    <property type="nucleotide sequence ID" value="NZ_JACOPN010000004.1"/>
</dbReference>
<feature type="domain" description="SLH" evidence="5">
    <location>
        <begin position="993"/>
        <end position="1044"/>
    </location>
</feature>
<evidence type="ECO:0000256" key="3">
    <source>
        <dbReference type="SAM" id="SignalP"/>
    </source>
</evidence>
<keyword evidence="1" id="KW-0677">Repeat</keyword>
<accession>A0A8J6IZD3</accession>
<feature type="compositionally biased region" description="Low complexity" evidence="2">
    <location>
        <begin position="783"/>
        <end position="803"/>
    </location>
</feature>
<dbReference type="InterPro" id="IPR001119">
    <property type="entry name" value="SLH_dom"/>
</dbReference>
<evidence type="ECO:0000256" key="2">
    <source>
        <dbReference type="SAM" id="MobiDB-lite"/>
    </source>
</evidence>
<feature type="domain" description="SLH" evidence="5">
    <location>
        <begin position="933"/>
        <end position="992"/>
    </location>
</feature>
<keyword evidence="7" id="KW-1185">Reference proteome</keyword>
<dbReference type="InterPro" id="IPR029071">
    <property type="entry name" value="Ubiquitin-like_domsf"/>
</dbReference>
<proteinExistence type="predicted"/>
<evidence type="ECO:0000313" key="6">
    <source>
        <dbReference type="EMBL" id="MBC5717223.1"/>
    </source>
</evidence>
<dbReference type="PRINTS" id="PR00348">
    <property type="entry name" value="UBIQUITIN"/>
</dbReference>
<dbReference type="PROSITE" id="PS50053">
    <property type="entry name" value="UBIQUITIN_2"/>
    <property type="match status" value="1"/>
</dbReference>
<dbReference type="InterPro" id="IPR044060">
    <property type="entry name" value="Bacterial_rp_domain"/>
</dbReference>
<feature type="domain" description="SLH" evidence="5">
    <location>
        <begin position="869"/>
        <end position="932"/>
    </location>
</feature>
<name>A0A8J6IZD3_9FIRM</name>
<dbReference type="Pfam" id="PF18998">
    <property type="entry name" value="Flg_new_2"/>
    <property type="match status" value="1"/>
</dbReference>
<protein>
    <submittedName>
        <fullName evidence="6">S-layer homology domain-containing protein</fullName>
    </submittedName>
</protein>
<dbReference type="FunFam" id="3.10.20.90:FF:000160">
    <property type="entry name" value="Polyubiquitin-C"/>
    <property type="match status" value="1"/>
</dbReference>
<dbReference type="EMBL" id="JACOPN010000004">
    <property type="protein sequence ID" value="MBC5717223.1"/>
    <property type="molecule type" value="Genomic_DNA"/>
</dbReference>
<dbReference type="PROSITE" id="PS51272">
    <property type="entry name" value="SLH"/>
    <property type="match status" value="3"/>
</dbReference>
<keyword evidence="3" id="KW-0732">Signal</keyword>
<evidence type="ECO:0000259" key="5">
    <source>
        <dbReference type="PROSITE" id="PS51272"/>
    </source>
</evidence>
<feature type="domain" description="Ubiquitin-like" evidence="4">
    <location>
        <begin position="27"/>
        <end position="103"/>
    </location>
</feature>
<comment type="caution">
    <text evidence="6">The sequence shown here is derived from an EMBL/GenBank/DDBJ whole genome shotgun (WGS) entry which is preliminary data.</text>
</comment>
<feature type="signal peptide" evidence="3">
    <location>
        <begin position="1"/>
        <end position="26"/>
    </location>
</feature>
<sequence>MKKKRLFRTLTATVLCLSMLCMNASAMQIFVKTLTGKHITLEVEPGDYISTVKTQIQKKEGIPPDQQQLTYQGKLLENDNETLADHNVQKDSTLHLTLRLSPGTAENSTDVSDEAALKAAVQIDNNYIRLAGNIDLTVPLEVKKNVTLDLNGCVLNAGGRCPVIQLCDEAKLIVVDSNPTKPHYFTVDKNGLWKWNDTDAATENKVLGGIITGGNSKASIYFSSGGGLVLDKNTSAELRSGSIVGCTSDKGGGVIVTKGASFVLGDGSSPARIIGCTVSNDSTLMGGGVYVTANTQGDASFTMNPGAEIRSCTVVSDSYSSWNCGGGVFIQDGIFTMNGGTITDCHIAERDATTRRGGGVYLTNSATMHANGGQITGCTADQGGAAYNDGGTIQADTNAKGTTFSGAVCNNYGTISGGVFTGDVTNQKTATISGGTFTGAVTNEASFGYDSRGDTYLCQGKITGGTFEEAVTNNGAVIESGTFTGTVINKKALDQNGNTLEGDDKKPALGLISGGTFEGPVTNDPSCTISGGSFTGDVTNREVATISGGTFNDTVTSEGYIENGTFNGDVILNNGGVAGGIFNGNGTVNNKASYVADGTFNGDVINDFMLAGGTYKGKVTNNGTIGINGTFYGPVINSKNINGGTFLGDVTNNTNGQINGGTFLDTVSNNGQINGGTFSGAITGTGTIVEDAVVKLTVSFHPNGGSGSMDPVTVDYGATYLFPENGFTAPEGKRFAHWAIDSLDGDTTAVPGGGLPILRGTTAYAVWEDIPGSTGGGGGGGRTSYSVSTGKTGKTGNGTLSLSDTSARRGDTVIITVKPDKGYTLETLTVTDSRGSALTLTDKGGGKFAFTMPSGSVTVNATFMEDNSILNFFVDVPASAYYYDAVKWAAEQGITGGTDENHFSPDASCTRAQIVTFLWRAAGSPVVNYILPSEDVAESSYYAEAVRWAASQGIVSGVSPTRFGPDLPCTRAQAMTFLYGAMGSPAVTGGSGFLDVDSGAYYAGPVAWAVENHITSGTGNGLFGTEDICTRAQIVTFLFGLYGK</sequence>
<evidence type="ECO:0000256" key="1">
    <source>
        <dbReference type="ARBA" id="ARBA00022737"/>
    </source>
</evidence>
<evidence type="ECO:0000313" key="7">
    <source>
        <dbReference type="Proteomes" id="UP000602260"/>
    </source>
</evidence>
<feature type="region of interest" description="Disordered" evidence="2">
    <location>
        <begin position="773"/>
        <end position="803"/>
    </location>
</feature>
<dbReference type="Proteomes" id="UP000602260">
    <property type="component" value="Unassembled WGS sequence"/>
</dbReference>
<dbReference type="Gene3D" id="3.10.20.90">
    <property type="entry name" value="Phosphatidylinositol 3-kinase Catalytic Subunit, Chain A, domain 1"/>
    <property type="match status" value="1"/>
</dbReference>
<dbReference type="InterPro" id="IPR050158">
    <property type="entry name" value="Ubiquitin_ubiquitin-like"/>
</dbReference>
<evidence type="ECO:0000259" key="4">
    <source>
        <dbReference type="PROSITE" id="PS50053"/>
    </source>
</evidence>
<dbReference type="AlphaFoldDB" id="A0A8J6IZD3"/>
<dbReference type="InterPro" id="IPR000626">
    <property type="entry name" value="Ubiquitin-like_dom"/>
</dbReference>
<organism evidence="6 7">
    <name type="scientific">Flintibacter faecis</name>
    <dbReference type="NCBI Taxonomy" id="2763047"/>
    <lineage>
        <taxon>Bacteria</taxon>
        <taxon>Bacillati</taxon>
        <taxon>Bacillota</taxon>
        <taxon>Clostridia</taxon>
        <taxon>Eubacteriales</taxon>
        <taxon>Flintibacter</taxon>
    </lineage>
</organism>
<feature type="chain" id="PRO_5035174743" evidence="3">
    <location>
        <begin position="27"/>
        <end position="1044"/>
    </location>
</feature>
<dbReference type="Pfam" id="PF00240">
    <property type="entry name" value="ubiquitin"/>
    <property type="match status" value="1"/>
</dbReference>
<dbReference type="Pfam" id="PF00395">
    <property type="entry name" value="SLH"/>
    <property type="match status" value="3"/>
</dbReference>